<dbReference type="EMBL" id="CAEZYS010000050">
    <property type="protein sequence ID" value="CAB4734325.1"/>
    <property type="molecule type" value="Genomic_DNA"/>
</dbReference>
<organism evidence="1">
    <name type="scientific">freshwater metagenome</name>
    <dbReference type="NCBI Taxonomy" id="449393"/>
    <lineage>
        <taxon>unclassified sequences</taxon>
        <taxon>metagenomes</taxon>
        <taxon>ecological metagenomes</taxon>
    </lineage>
</organism>
<gene>
    <name evidence="1" type="ORF">UFOPK2782_00526</name>
</gene>
<dbReference type="AlphaFoldDB" id="A0A6J6SI64"/>
<evidence type="ECO:0000313" key="1">
    <source>
        <dbReference type="EMBL" id="CAB4734325.1"/>
    </source>
</evidence>
<protein>
    <submittedName>
        <fullName evidence="1">Unannotated protein</fullName>
    </submittedName>
</protein>
<sequence length="72" mass="8177">MIKSYFPKSEPISNTFTFRFGAAFIKSGIRLSERRKTSTSFAFKFKDPIAARAVPPPPIMAIFESLETLIKF</sequence>
<accession>A0A6J6SI64</accession>
<name>A0A6J6SI64_9ZZZZ</name>
<reference evidence="1" key="1">
    <citation type="submission" date="2020-05" db="EMBL/GenBank/DDBJ databases">
        <authorList>
            <person name="Chiriac C."/>
            <person name="Salcher M."/>
            <person name="Ghai R."/>
            <person name="Kavagutti S V."/>
        </authorList>
    </citation>
    <scope>NUCLEOTIDE SEQUENCE</scope>
</reference>
<proteinExistence type="predicted"/>